<feature type="transmembrane region" description="Helical" evidence="8">
    <location>
        <begin position="322"/>
        <end position="342"/>
    </location>
</feature>
<dbReference type="GO" id="GO:0010041">
    <property type="term" value="P:response to iron(III) ion"/>
    <property type="evidence" value="ECO:0007669"/>
    <property type="project" value="TreeGrafter"/>
</dbReference>
<evidence type="ECO:0000313" key="10">
    <source>
        <dbReference type="EMBL" id="ADE39724.1"/>
    </source>
</evidence>
<feature type="domain" description="Glycosyltransferase RgtA/B/C/D-like" evidence="9">
    <location>
        <begin position="63"/>
        <end position="228"/>
    </location>
</feature>
<dbReference type="STRING" id="488538.SAR116_1481"/>
<protein>
    <submittedName>
        <fullName evidence="10">Putative glycosyl transferase, family 39 putative membrane protein</fullName>
        <ecNumber evidence="10">2.4.2.-</ecNumber>
    </submittedName>
</protein>
<sequence>MSLISHRSILYLLLGLLTTFVLVGHQVVPPMDRDEARFAQASKQMVESGDFVTVRFQDELRAKKPVGIYWLQSVSAQLFGDEDIAVYRVPSLLGLLLALVGTYRAGLLLYQPRLALIGTAFLGTSLVVFAEAHLAKTDAMLMGLCVWQQLSLLMIYRAYLAGTTPPRSAFLAFWVIMGLAVLVKGPIAPLLALLTALSLVIWHRDLGLLRRMRVLSGLAIVAALVLPWATLVSLATDGAFLDIAIKGDFLAKVQSGQESHGAPPGTYLVLLAVLLWPACLLLPRALLSLKQILANSDARFLVAWLVPFWFVIELTPTKLPHYPLPVLPALALLCVVGIRTALPQAKLARYTITAFEFLSLLVAVIFAMLLIWGAMNYGGENSVTAFAFAGLGMIAAAGASWFGLQWILTQNIRPLGMMLAAAMAFNIFAIAGLLPALHRIHLSTAINKVIAQMPAPPPAIAAAGYHEPSLVFLLGKDLLLLNGREAAFFLGEASGGVALVESREHDAFLETAKALGLKLDTPIQVSGINISKGQSTIMLIYRVQMFDGTSRTG</sequence>
<dbReference type="EC" id="2.4.2.-" evidence="10"/>
<feature type="transmembrane region" description="Helical" evidence="8">
    <location>
        <begin position="267"/>
        <end position="286"/>
    </location>
</feature>
<proteinExistence type="predicted"/>
<dbReference type="PANTHER" id="PTHR33908:SF3">
    <property type="entry name" value="UNDECAPRENYL PHOSPHATE-ALPHA-4-AMINO-4-DEOXY-L-ARABINOSE ARABINOSYL TRANSFERASE"/>
    <property type="match status" value="1"/>
</dbReference>
<feature type="transmembrane region" description="Helical" evidence="8">
    <location>
        <begin position="171"/>
        <end position="202"/>
    </location>
</feature>
<evidence type="ECO:0000256" key="1">
    <source>
        <dbReference type="ARBA" id="ARBA00004651"/>
    </source>
</evidence>
<dbReference type="AlphaFoldDB" id="D5BTX7"/>
<feature type="transmembrane region" description="Helical" evidence="8">
    <location>
        <begin position="9"/>
        <end position="28"/>
    </location>
</feature>
<gene>
    <name evidence="10" type="ordered locus">SAR116_1481</name>
</gene>
<feature type="transmembrane region" description="Helical" evidence="8">
    <location>
        <begin position="298"/>
        <end position="316"/>
    </location>
</feature>
<dbReference type="GO" id="GO:0005886">
    <property type="term" value="C:plasma membrane"/>
    <property type="evidence" value="ECO:0007669"/>
    <property type="project" value="UniProtKB-SubCell"/>
</dbReference>
<dbReference type="OrthoDB" id="9810951at2"/>
<comment type="subcellular location">
    <subcellularLocation>
        <location evidence="1">Cell membrane</location>
        <topology evidence="1">Multi-pass membrane protein</topology>
    </subcellularLocation>
</comment>
<reference evidence="10 11" key="1">
    <citation type="journal article" date="2010" name="J. Bacteriol.">
        <title>Complete genome sequence of "Candidatus Puniceispirillum marinum" IMCC1322, a representative of the SAR116 clade in the Alphaproteobacteria.</title>
        <authorList>
            <person name="Oh H.M."/>
            <person name="Kwon K.K."/>
            <person name="Kang I."/>
            <person name="Kang S.G."/>
            <person name="Lee J.H."/>
            <person name="Kim S.J."/>
            <person name="Cho J.C."/>
        </authorList>
    </citation>
    <scope>NUCLEOTIDE SEQUENCE [LARGE SCALE GENOMIC DNA]</scope>
    <source>
        <strain evidence="10 11">IMCC1322</strain>
    </source>
</reference>
<keyword evidence="2" id="KW-1003">Cell membrane</keyword>
<dbReference type="GO" id="GO:0009103">
    <property type="term" value="P:lipopolysaccharide biosynthetic process"/>
    <property type="evidence" value="ECO:0007669"/>
    <property type="project" value="TreeGrafter"/>
</dbReference>
<keyword evidence="3 10" id="KW-0328">Glycosyltransferase</keyword>
<evidence type="ECO:0000256" key="6">
    <source>
        <dbReference type="ARBA" id="ARBA00022989"/>
    </source>
</evidence>
<evidence type="ECO:0000313" key="11">
    <source>
        <dbReference type="Proteomes" id="UP000007460"/>
    </source>
</evidence>
<evidence type="ECO:0000256" key="5">
    <source>
        <dbReference type="ARBA" id="ARBA00022692"/>
    </source>
</evidence>
<dbReference type="CAZy" id="GT83">
    <property type="family name" value="Glycosyltransferase Family 83"/>
</dbReference>
<feature type="transmembrane region" description="Helical" evidence="8">
    <location>
        <begin position="386"/>
        <end position="408"/>
    </location>
</feature>
<evidence type="ECO:0000256" key="7">
    <source>
        <dbReference type="ARBA" id="ARBA00023136"/>
    </source>
</evidence>
<feature type="transmembrane region" description="Helical" evidence="8">
    <location>
        <begin position="415"/>
        <end position="437"/>
    </location>
</feature>
<feature type="transmembrane region" description="Helical" evidence="8">
    <location>
        <begin position="114"/>
        <end position="132"/>
    </location>
</feature>
<feature type="transmembrane region" description="Helical" evidence="8">
    <location>
        <begin position="354"/>
        <end position="374"/>
    </location>
</feature>
<evidence type="ECO:0000259" key="9">
    <source>
        <dbReference type="Pfam" id="PF13231"/>
    </source>
</evidence>
<evidence type="ECO:0000256" key="2">
    <source>
        <dbReference type="ARBA" id="ARBA00022475"/>
    </source>
</evidence>
<dbReference type="PANTHER" id="PTHR33908">
    <property type="entry name" value="MANNOSYLTRANSFERASE YKCB-RELATED"/>
    <property type="match status" value="1"/>
</dbReference>
<organism evidence="10 11">
    <name type="scientific">Puniceispirillum marinum (strain IMCC1322)</name>
    <dbReference type="NCBI Taxonomy" id="488538"/>
    <lineage>
        <taxon>Bacteria</taxon>
        <taxon>Pseudomonadati</taxon>
        <taxon>Pseudomonadota</taxon>
        <taxon>Alphaproteobacteria</taxon>
        <taxon>Candidatus Puniceispirillales</taxon>
        <taxon>Candidatus Puniceispirillaceae</taxon>
        <taxon>Candidatus Puniceispirillum</taxon>
    </lineage>
</organism>
<dbReference type="RefSeq" id="WP_013046351.1">
    <property type="nucleotide sequence ID" value="NC_014010.1"/>
</dbReference>
<accession>D5BTX7</accession>
<dbReference type="HOGENOM" id="CLU_019200_1_0_5"/>
<dbReference type="Pfam" id="PF13231">
    <property type="entry name" value="PMT_2"/>
    <property type="match status" value="1"/>
</dbReference>
<dbReference type="InterPro" id="IPR050297">
    <property type="entry name" value="LipidA_mod_glycosyltrf_83"/>
</dbReference>
<dbReference type="InterPro" id="IPR038731">
    <property type="entry name" value="RgtA/B/C-like"/>
</dbReference>
<evidence type="ECO:0000256" key="3">
    <source>
        <dbReference type="ARBA" id="ARBA00022676"/>
    </source>
</evidence>
<dbReference type="Proteomes" id="UP000007460">
    <property type="component" value="Chromosome"/>
</dbReference>
<feature type="transmembrane region" description="Helical" evidence="8">
    <location>
        <begin position="214"/>
        <end position="235"/>
    </location>
</feature>
<keyword evidence="5 8" id="KW-0812">Transmembrane</keyword>
<dbReference type="KEGG" id="apb:SAR116_1481"/>
<dbReference type="EMBL" id="CP001751">
    <property type="protein sequence ID" value="ADE39724.1"/>
    <property type="molecule type" value="Genomic_DNA"/>
</dbReference>
<evidence type="ECO:0000256" key="4">
    <source>
        <dbReference type="ARBA" id="ARBA00022679"/>
    </source>
</evidence>
<keyword evidence="7 8" id="KW-0472">Membrane</keyword>
<keyword evidence="6 8" id="KW-1133">Transmembrane helix</keyword>
<name>D5BTX7_PUNMI</name>
<keyword evidence="4 10" id="KW-0808">Transferase</keyword>
<evidence type="ECO:0000256" key="8">
    <source>
        <dbReference type="SAM" id="Phobius"/>
    </source>
</evidence>
<keyword evidence="11" id="KW-1185">Reference proteome</keyword>
<dbReference type="GO" id="GO:0016763">
    <property type="term" value="F:pentosyltransferase activity"/>
    <property type="evidence" value="ECO:0007669"/>
    <property type="project" value="TreeGrafter"/>
</dbReference>
<dbReference type="eggNOG" id="COG1807">
    <property type="taxonomic scope" value="Bacteria"/>
</dbReference>